<evidence type="ECO:0000313" key="1">
    <source>
        <dbReference type="EMBL" id="MBD1399825.1"/>
    </source>
</evidence>
<evidence type="ECO:0000313" key="2">
    <source>
        <dbReference type="Proteomes" id="UP000632828"/>
    </source>
</evidence>
<dbReference type="InterPro" id="IPR006439">
    <property type="entry name" value="HAD-SF_hydro_IA"/>
</dbReference>
<dbReference type="SUPFAM" id="SSF56784">
    <property type="entry name" value="HAD-like"/>
    <property type="match status" value="1"/>
</dbReference>
<accession>A0A8J6UHU2</accession>
<dbReference type="Gene3D" id="1.10.150.240">
    <property type="entry name" value="Putative phosphatase, domain 2"/>
    <property type="match status" value="1"/>
</dbReference>
<reference evidence="1" key="1">
    <citation type="submission" date="2020-09" db="EMBL/GenBank/DDBJ databases">
        <title>Pelobacter alkaliphilus sp. nov., a novel anaerobic arsenate-reducing bacterium from terrestrial mud volcano.</title>
        <authorList>
            <person name="Khomyakova M.A."/>
            <person name="Merkel A.Y."/>
            <person name="Slobodkin A.I."/>
        </authorList>
    </citation>
    <scope>NUCLEOTIDE SEQUENCE</scope>
    <source>
        <strain evidence="1">M08fum</strain>
    </source>
</reference>
<dbReference type="EMBL" id="JACWUN010000003">
    <property type="protein sequence ID" value="MBD1399825.1"/>
    <property type="molecule type" value="Genomic_DNA"/>
</dbReference>
<comment type="caution">
    <text evidence="1">The sequence shown here is derived from an EMBL/GenBank/DDBJ whole genome shotgun (WGS) entry which is preliminary data.</text>
</comment>
<dbReference type="InterPro" id="IPR023198">
    <property type="entry name" value="PGP-like_dom2"/>
</dbReference>
<dbReference type="SFLD" id="SFLDS00003">
    <property type="entry name" value="Haloacid_Dehalogenase"/>
    <property type="match status" value="1"/>
</dbReference>
<dbReference type="InterPro" id="IPR036412">
    <property type="entry name" value="HAD-like_sf"/>
</dbReference>
<sequence length="205" mass="23057">MMKGAVPVNYIVFDLGKVLIDYSYVDFFALLREHGLQAARVEDFLLQAGLHDYEHGYLACDDFLAGMNGLLARPLAQEQLMQAWNGLFAPIPEMLELAAELKNHYPVYLLSNIGKLHWDFLSATYALDTYCHDRLASFEVGAMKPAATIYHAAQQRFALEPAYTLFIDDKQENIQGAIACGWQGFVHRDPAATRDCLYKLTGFAN</sequence>
<dbReference type="NCBIfam" id="TIGR01509">
    <property type="entry name" value="HAD-SF-IA-v3"/>
    <property type="match status" value="1"/>
</dbReference>
<dbReference type="PANTHER" id="PTHR43611:SF3">
    <property type="entry name" value="FLAVIN MONONUCLEOTIDE HYDROLASE 1, CHLOROPLATIC"/>
    <property type="match status" value="1"/>
</dbReference>
<organism evidence="1 2">
    <name type="scientific">Pelovirga terrestris</name>
    <dbReference type="NCBI Taxonomy" id="2771352"/>
    <lineage>
        <taxon>Bacteria</taxon>
        <taxon>Pseudomonadati</taxon>
        <taxon>Thermodesulfobacteriota</taxon>
        <taxon>Desulfuromonadia</taxon>
        <taxon>Geobacterales</taxon>
        <taxon>Geobacteraceae</taxon>
        <taxon>Pelovirga</taxon>
    </lineage>
</organism>
<dbReference type="PANTHER" id="PTHR43611">
    <property type="entry name" value="ALPHA-D-GLUCOSE 1-PHOSPHATE PHOSPHATASE"/>
    <property type="match status" value="1"/>
</dbReference>
<dbReference type="Pfam" id="PF00702">
    <property type="entry name" value="Hydrolase"/>
    <property type="match status" value="1"/>
</dbReference>
<dbReference type="InterPro" id="IPR023214">
    <property type="entry name" value="HAD_sf"/>
</dbReference>
<gene>
    <name evidence="1" type="ORF">ICT70_03995</name>
</gene>
<dbReference type="Gene3D" id="3.40.50.1000">
    <property type="entry name" value="HAD superfamily/HAD-like"/>
    <property type="match status" value="1"/>
</dbReference>
<keyword evidence="2" id="KW-1185">Reference proteome</keyword>
<dbReference type="SFLD" id="SFLDG01129">
    <property type="entry name" value="C1.5:_HAD__Beta-PGM__Phosphata"/>
    <property type="match status" value="1"/>
</dbReference>
<dbReference type="RefSeq" id="WP_191154092.1">
    <property type="nucleotide sequence ID" value="NZ_JACWUN010000003.1"/>
</dbReference>
<name>A0A8J6UHU2_9BACT</name>
<dbReference type="Proteomes" id="UP000632828">
    <property type="component" value="Unassembled WGS sequence"/>
</dbReference>
<protein>
    <submittedName>
        <fullName evidence="1">HAD family phosphatase</fullName>
    </submittedName>
</protein>
<dbReference type="AlphaFoldDB" id="A0A8J6UHU2"/>
<proteinExistence type="predicted"/>
<dbReference type="CDD" id="cd02603">
    <property type="entry name" value="HAD_sEH-N_like"/>
    <property type="match status" value="1"/>
</dbReference>